<dbReference type="Pfam" id="PF19045">
    <property type="entry name" value="Ligase_CoA_2"/>
    <property type="match status" value="1"/>
</dbReference>
<dbReference type="Pfam" id="PF13380">
    <property type="entry name" value="CoA_binding_2"/>
    <property type="match status" value="1"/>
</dbReference>
<feature type="domain" description="ATP-grasp" evidence="6">
    <location>
        <begin position="487"/>
        <end position="523"/>
    </location>
</feature>
<dbReference type="Pfam" id="PF13549">
    <property type="entry name" value="ATP-grasp_5"/>
    <property type="match status" value="1"/>
</dbReference>
<evidence type="ECO:0000256" key="4">
    <source>
        <dbReference type="ARBA" id="ARBA00060888"/>
    </source>
</evidence>
<evidence type="ECO:0000313" key="8">
    <source>
        <dbReference type="Proteomes" id="UP000228886"/>
    </source>
</evidence>
<evidence type="ECO:0000259" key="6">
    <source>
        <dbReference type="PROSITE" id="PS50975"/>
    </source>
</evidence>
<dbReference type="Pfam" id="PF13607">
    <property type="entry name" value="Succ_CoA_lig"/>
    <property type="match status" value="1"/>
</dbReference>
<dbReference type="Gene3D" id="3.40.50.720">
    <property type="entry name" value="NAD(P)-binding Rossmann-like Domain"/>
    <property type="match status" value="1"/>
</dbReference>
<dbReference type="PANTHER" id="PTHR43334:SF1">
    <property type="entry name" value="3-HYDROXYPROPIONATE--COA LIGASE [ADP-FORMING]"/>
    <property type="match status" value="1"/>
</dbReference>
<dbReference type="InterPro" id="IPR032875">
    <property type="entry name" value="Succ_CoA_lig_flav_dom"/>
</dbReference>
<dbReference type="InterPro" id="IPR011761">
    <property type="entry name" value="ATP-grasp"/>
</dbReference>
<dbReference type="InterPro" id="IPR003781">
    <property type="entry name" value="CoA-bd"/>
</dbReference>
<evidence type="ECO:0000256" key="5">
    <source>
        <dbReference type="PROSITE-ProRule" id="PRU00409"/>
    </source>
</evidence>
<dbReference type="EMBL" id="PETL01000138">
    <property type="protein sequence ID" value="PIV64320.1"/>
    <property type="molecule type" value="Genomic_DNA"/>
</dbReference>
<dbReference type="NCBIfam" id="TIGR02717">
    <property type="entry name" value="AcCoA-syn-alpha"/>
    <property type="match status" value="1"/>
</dbReference>
<evidence type="ECO:0000256" key="2">
    <source>
        <dbReference type="ARBA" id="ARBA00022741"/>
    </source>
</evidence>
<dbReference type="InterPro" id="IPR016102">
    <property type="entry name" value="Succinyl-CoA_synth-like"/>
</dbReference>
<dbReference type="GO" id="GO:0005524">
    <property type="term" value="F:ATP binding"/>
    <property type="evidence" value="ECO:0007669"/>
    <property type="project" value="UniProtKB-UniRule"/>
</dbReference>
<dbReference type="InterPro" id="IPR014089">
    <property type="entry name" value="AcCoA-synth-alpha"/>
</dbReference>
<dbReference type="SUPFAM" id="SSF56059">
    <property type="entry name" value="Glutathione synthetase ATP-binding domain-like"/>
    <property type="match status" value="1"/>
</dbReference>
<dbReference type="InterPro" id="IPR051538">
    <property type="entry name" value="Acyl-CoA_Synth/Transferase"/>
</dbReference>
<dbReference type="Proteomes" id="UP000228886">
    <property type="component" value="Unassembled WGS sequence"/>
</dbReference>
<dbReference type="Gene3D" id="3.40.50.261">
    <property type="entry name" value="Succinyl-CoA synthetase domains"/>
    <property type="match status" value="2"/>
</dbReference>
<dbReference type="PROSITE" id="PS50975">
    <property type="entry name" value="ATP_GRASP"/>
    <property type="match status" value="1"/>
</dbReference>
<dbReference type="InterPro" id="IPR036291">
    <property type="entry name" value="NAD(P)-bd_dom_sf"/>
</dbReference>
<dbReference type="InterPro" id="IPR043938">
    <property type="entry name" value="Ligase_CoA_dom"/>
</dbReference>
<evidence type="ECO:0000256" key="3">
    <source>
        <dbReference type="ARBA" id="ARBA00022840"/>
    </source>
</evidence>
<dbReference type="Gene3D" id="3.30.1490.20">
    <property type="entry name" value="ATP-grasp fold, A domain"/>
    <property type="match status" value="1"/>
</dbReference>
<dbReference type="PANTHER" id="PTHR43334">
    <property type="entry name" value="ACETATE--COA LIGASE [ADP-FORMING]"/>
    <property type="match status" value="1"/>
</dbReference>
<organism evidence="7 8">
    <name type="scientific">bacterium (Candidatus Ratteibacteria) CG01_land_8_20_14_3_00_40_19</name>
    <dbReference type="NCBI Taxonomy" id="2014290"/>
    <lineage>
        <taxon>Bacteria</taxon>
        <taxon>Candidatus Ratteibacteria</taxon>
    </lineage>
</organism>
<dbReference type="GO" id="GO:0046872">
    <property type="term" value="F:metal ion binding"/>
    <property type="evidence" value="ECO:0007669"/>
    <property type="project" value="InterPro"/>
</dbReference>
<accession>A0A2M7E9A6</accession>
<dbReference type="Gene3D" id="3.30.470.20">
    <property type="entry name" value="ATP-grasp fold, B domain"/>
    <property type="match status" value="1"/>
</dbReference>
<keyword evidence="2 5" id="KW-0547">Nucleotide-binding</keyword>
<comment type="similarity">
    <text evidence="4">In the N-terminal section; belongs to the acetate CoA ligase alpha subunit family.</text>
</comment>
<dbReference type="InterPro" id="IPR013815">
    <property type="entry name" value="ATP_grasp_subdomain_1"/>
</dbReference>
<evidence type="ECO:0000313" key="7">
    <source>
        <dbReference type="EMBL" id="PIV64320.1"/>
    </source>
</evidence>
<evidence type="ECO:0000256" key="1">
    <source>
        <dbReference type="ARBA" id="ARBA00022598"/>
    </source>
</evidence>
<sequence>MLKALFSPQSVAVIGASSDETKVGGSIFKNIISEFKGKVFPVNLKRKEISGYRCYPNLRLLPENPELAVIAIPAKFVPSVLKDCGQKKVRTAIIISAGFKESGGEGRELENEIKKIGKEYGIRILGPNCLGLISTYSNLNASFAKDKPEKGEISLISQSGALCTAILDWARANRIGFSKFVSLGNKADINENDLLLALKEDKTTKVICGYLEDVVDGMAFIKIARSVSKEKPVLLMKSGTTPEGIRAASSHTGSLAGSDKAYESAFKQSGVIRIYSLEELFDLAIGFCFQPLLKGNSIAIITNAGGPGIITTDSCQKEGLKLASFEKETIEFLRSHLPAASNIYNPVDILGDASASLYKLVLEVILKDSNVAGVIILLTPQAMTEIEETGNAIIEVSKKSNKPILTSFMGEASIKETADNLRKNKIPNYSFPERATKTFGAMARYRDWLSIPEEKKTEYRIKKERIKQILKQAKKEGRVNLTAFEAKEIVSNCGISCPKEKLAKNPIEAERIAAEIGFPVVLKIASPEIIHKSDIGGVKFGTKKSEIKELFEVIIEKGRKHFPKSKIWGVTIQEMVKEGKEVILGMSRDLQFGPLIMFGLGGIYVEILKDVSFRIAPITPREAKAMIEEIKSYPLLTGARGEEAVNTELIVDALLRLSQLVIDFPEILEMDINPLKVNKKKAVAIDCRLTIK</sequence>
<protein>
    <submittedName>
        <fullName evidence="7">Acyl-CoA synthetase</fullName>
    </submittedName>
</protein>
<gene>
    <name evidence="7" type="ORF">COS11_02815</name>
</gene>
<dbReference type="SMART" id="SM00881">
    <property type="entry name" value="CoA_binding"/>
    <property type="match status" value="1"/>
</dbReference>
<keyword evidence="1" id="KW-0436">Ligase</keyword>
<reference evidence="8" key="1">
    <citation type="submission" date="2017-09" db="EMBL/GenBank/DDBJ databases">
        <title>Depth-based differentiation of microbial function through sediment-hosted aquifers and enrichment of novel symbionts in the deep terrestrial subsurface.</title>
        <authorList>
            <person name="Probst A.J."/>
            <person name="Ladd B."/>
            <person name="Jarett J.K."/>
            <person name="Geller-Mcgrath D.E."/>
            <person name="Sieber C.M.K."/>
            <person name="Emerson J.B."/>
            <person name="Anantharaman K."/>
            <person name="Thomas B.C."/>
            <person name="Malmstrom R."/>
            <person name="Stieglmeier M."/>
            <person name="Klingl A."/>
            <person name="Woyke T."/>
            <person name="Ryan C.M."/>
            <person name="Banfield J.F."/>
        </authorList>
    </citation>
    <scope>NUCLEOTIDE SEQUENCE [LARGE SCALE GENOMIC DNA]</scope>
</reference>
<dbReference type="GO" id="GO:0043758">
    <property type="term" value="F:acetate-CoA ligase (ADP-forming) activity"/>
    <property type="evidence" value="ECO:0007669"/>
    <property type="project" value="InterPro"/>
</dbReference>
<comment type="caution">
    <text evidence="7">The sequence shown here is derived from an EMBL/GenBank/DDBJ whole genome shotgun (WGS) entry which is preliminary data.</text>
</comment>
<dbReference type="SUPFAM" id="SSF51735">
    <property type="entry name" value="NAD(P)-binding Rossmann-fold domains"/>
    <property type="match status" value="1"/>
</dbReference>
<proteinExistence type="inferred from homology"/>
<keyword evidence="3 5" id="KW-0067">ATP-binding</keyword>
<name>A0A2M7E9A6_9BACT</name>
<dbReference type="SUPFAM" id="SSF52210">
    <property type="entry name" value="Succinyl-CoA synthetase domains"/>
    <property type="match status" value="2"/>
</dbReference>
<dbReference type="AlphaFoldDB" id="A0A2M7E9A6"/>
<dbReference type="FunFam" id="3.30.1490.20:FF:000020">
    <property type="entry name" value="Protein lysine acetyltransferase"/>
    <property type="match status" value="1"/>
</dbReference>